<dbReference type="InterPro" id="IPR045167">
    <property type="entry name" value="Hobbit"/>
</dbReference>
<dbReference type="AlphaFoldDB" id="A0A6A2YT17"/>
<keyword evidence="2" id="KW-0472">Membrane</keyword>
<keyword evidence="4" id="KW-1185">Reference proteome</keyword>
<comment type="caution">
    <text evidence="3">The sequence shown here is derived from an EMBL/GenBank/DDBJ whole genome shotgun (WGS) entry which is preliminary data.</text>
</comment>
<feature type="region of interest" description="Disordered" evidence="1">
    <location>
        <begin position="238"/>
        <end position="268"/>
    </location>
</feature>
<dbReference type="PANTHER" id="PTHR15678:SF6">
    <property type="entry name" value="BRIDGE-LIKE LIPID TRANSFER PROTEIN FAMILY MEMBER 2"/>
    <property type="match status" value="1"/>
</dbReference>
<organism evidence="3 4">
    <name type="scientific">Hibiscus syriacus</name>
    <name type="common">Rose of Sharon</name>
    <dbReference type="NCBI Taxonomy" id="106335"/>
    <lineage>
        <taxon>Eukaryota</taxon>
        <taxon>Viridiplantae</taxon>
        <taxon>Streptophyta</taxon>
        <taxon>Embryophyta</taxon>
        <taxon>Tracheophyta</taxon>
        <taxon>Spermatophyta</taxon>
        <taxon>Magnoliopsida</taxon>
        <taxon>eudicotyledons</taxon>
        <taxon>Gunneridae</taxon>
        <taxon>Pentapetalae</taxon>
        <taxon>rosids</taxon>
        <taxon>malvids</taxon>
        <taxon>Malvales</taxon>
        <taxon>Malvaceae</taxon>
        <taxon>Malvoideae</taxon>
        <taxon>Hibiscus</taxon>
    </lineage>
</organism>
<evidence type="ECO:0000313" key="4">
    <source>
        <dbReference type="Proteomes" id="UP000436088"/>
    </source>
</evidence>
<feature type="compositionally biased region" description="Basic residues" evidence="1">
    <location>
        <begin position="109"/>
        <end position="125"/>
    </location>
</feature>
<gene>
    <name evidence="3" type="ORF">F3Y22_tig00111273pilonHSYRG00174</name>
</gene>
<dbReference type="Proteomes" id="UP000436088">
    <property type="component" value="Unassembled WGS sequence"/>
</dbReference>
<protein>
    <submittedName>
        <fullName evidence="3">Uncharacterized protein</fullName>
    </submittedName>
</protein>
<keyword evidence="2" id="KW-1133">Transmembrane helix</keyword>
<sequence>MGALWFLFGLLVISVTSWIVFIFALRLLFWILSKTVGVSIEFRLGGWNCLKDIAVKLKKGALESISVGEIKLSLCQSSVKFGTDRVSKSLKLQLLTSKPEIVLRPPSKSSKKAKSRKSSSGKGKKLMAGGNIARFLSVSITDLALKAPKATVEINGIKLDISKDPGSKPSLIVILQILPISVQAVQLLSGSEEKPSAPSSCEKFSCEFDHDREAGLVVRNVDIKFGEINVNLNEELLSKTKKPPDDSSQIDKIKESTTDSSTTKKPDKKQAAILALTKHTSIFPEKAGIQFLIKVAIKYRTSLSECKNIGIGPWS</sequence>
<proteinExistence type="predicted"/>
<dbReference type="PANTHER" id="PTHR15678">
    <property type="entry name" value="ANTIGEN MLAA-22-RELATED"/>
    <property type="match status" value="1"/>
</dbReference>
<feature type="region of interest" description="Disordered" evidence="1">
    <location>
        <begin position="104"/>
        <end position="126"/>
    </location>
</feature>
<reference evidence="3" key="1">
    <citation type="submission" date="2019-09" db="EMBL/GenBank/DDBJ databases">
        <title>Draft genome information of white flower Hibiscus syriacus.</title>
        <authorList>
            <person name="Kim Y.-M."/>
        </authorList>
    </citation>
    <scope>NUCLEOTIDE SEQUENCE [LARGE SCALE GENOMIC DNA]</scope>
    <source>
        <strain evidence="3">YM2019G1</strain>
    </source>
</reference>
<evidence type="ECO:0000256" key="1">
    <source>
        <dbReference type="SAM" id="MobiDB-lite"/>
    </source>
</evidence>
<evidence type="ECO:0000313" key="3">
    <source>
        <dbReference type="EMBL" id="KAE8682182.1"/>
    </source>
</evidence>
<dbReference type="EMBL" id="VEPZ02001289">
    <property type="protein sequence ID" value="KAE8682182.1"/>
    <property type="molecule type" value="Genomic_DNA"/>
</dbReference>
<keyword evidence="2" id="KW-0812">Transmembrane</keyword>
<dbReference type="Pfam" id="PF10344">
    <property type="entry name" value="Hobbit"/>
    <property type="match status" value="1"/>
</dbReference>
<evidence type="ECO:0000256" key="2">
    <source>
        <dbReference type="SAM" id="Phobius"/>
    </source>
</evidence>
<feature type="transmembrane region" description="Helical" evidence="2">
    <location>
        <begin position="6"/>
        <end position="29"/>
    </location>
</feature>
<name>A0A6A2YT17_HIBSY</name>
<accession>A0A6A2YT17</accession>